<evidence type="ECO:0000256" key="3">
    <source>
        <dbReference type="ARBA" id="ARBA00005240"/>
    </source>
</evidence>
<evidence type="ECO:0000256" key="7">
    <source>
        <dbReference type="ARBA" id="ARBA00022741"/>
    </source>
</evidence>
<dbReference type="InterPro" id="IPR036465">
    <property type="entry name" value="vWFA_dom_sf"/>
</dbReference>
<evidence type="ECO:0000256" key="17">
    <source>
        <dbReference type="ARBA" id="ARBA00031811"/>
    </source>
</evidence>
<dbReference type="OrthoDB" id="761538at2759"/>
<evidence type="ECO:0000256" key="9">
    <source>
        <dbReference type="ARBA" id="ARBA00022801"/>
    </source>
</evidence>
<feature type="domain" description="SAP" evidence="18">
    <location>
        <begin position="623"/>
        <end position="657"/>
    </location>
</feature>
<proteinExistence type="inferred from homology"/>
<evidence type="ECO:0000313" key="20">
    <source>
        <dbReference type="Proteomes" id="UP000245946"/>
    </source>
</evidence>
<evidence type="ECO:0000256" key="15">
    <source>
        <dbReference type="ARBA" id="ARBA00023204"/>
    </source>
</evidence>
<sequence>MSYIPRAAAREADPDPDELELLSYDEESAKDVILFLIDAGARMHDTLVPAAAAEQTGMRIKREGEAQGAQVSLLHRALEGAVSLMRQKLVASPRDLVGVMLYNTQETNMAQIGKTSMYEHTYMLEPIGMIDIANLAGIIDDLDLSRDDPTHLRTRFEPLDSEMRIHHAWSNALNAIKQTGKTGSKRIFFVTHTDDPYAGKANVAGVRRHLEERVAQYAARGIEFEPFLLETDERAFDVSRFWGPIFAAAHADGFASASSRASTPADGSFNGARPLRIDELDAHVAQRHTPKRVNFRGPLKFGKGCTIGVKGYGLVKKAEKGNPTKVIPDTAAAEADGGPTSYLEVDTRTEQICVDTGKPLGPNDVEQAFFFGSDASLRSKVKFGREEIARLKSFGQKPGIEVLGFKPNALAVRDNIKTAYFLYPFDDIWKNSRRCFAALIASMLKRHVMGIAIFMRVQGNQPVFCALLPQAEERERGIPAGMHLIPLPYADDIREAPAKHAAQLEANSKQVEAAKLIVKAYAKTGEFRPEDFPNPALAHHYEVLINTALGKPLGAEELVDRTLPNYAGIQKRVGPRIAQWSDFIAGDERLLLSGGGAGKSGGGASFGTKDAAALLERHSRAEVSKLKVDELKAALEYYRLSKTGKKAELVERLEDHLDGLEKKMKKG</sequence>
<dbReference type="AlphaFoldDB" id="A0A316Z6I7"/>
<dbReference type="GO" id="GO:0006303">
    <property type="term" value="P:double-strand break repair via nonhomologous end joining"/>
    <property type="evidence" value="ECO:0007669"/>
    <property type="project" value="InterPro"/>
</dbReference>
<evidence type="ECO:0000256" key="2">
    <source>
        <dbReference type="ARBA" id="ARBA00004574"/>
    </source>
</evidence>
<keyword evidence="7" id="KW-0547">Nucleotide-binding</keyword>
<keyword evidence="6" id="KW-0158">Chromosome</keyword>
<dbReference type="SUPFAM" id="SSF53300">
    <property type="entry name" value="vWA-like"/>
    <property type="match status" value="1"/>
</dbReference>
<dbReference type="InterPro" id="IPR005160">
    <property type="entry name" value="Ku_C"/>
</dbReference>
<evidence type="ECO:0000256" key="1">
    <source>
        <dbReference type="ARBA" id="ARBA00004123"/>
    </source>
</evidence>
<dbReference type="InterPro" id="IPR006164">
    <property type="entry name" value="DNA_bd_Ku70/Ku80"/>
</dbReference>
<gene>
    <name evidence="19" type="ORF">FA09DRAFT_52746</name>
</gene>
<dbReference type="Pfam" id="PF03731">
    <property type="entry name" value="Ku_N"/>
    <property type="match status" value="1"/>
</dbReference>
<evidence type="ECO:0000313" key="19">
    <source>
        <dbReference type="EMBL" id="PWN97400.1"/>
    </source>
</evidence>
<dbReference type="STRING" id="58919.A0A316Z6I7"/>
<dbReference type="GO" id="GO:0003684">
    <property type="term" value="F:damaged DNA binding"/>
    <property type="evidence" value="ECO:0007669"/>
    <property type="project" value="InterPro"/>
</dbReference>
<evidence type="ECO:0000256" key="14">
    <source>
        <dbReference type="ARBA" id="ARBA00023172"/>
    </source>
</evidence>
<keyword evidence="12" id="KW-0779">Telomere</keyword>
<dbReference type="GO" id="GO:0016787">
    <property type="term" value="F:hydrolase activity"/>
    <property type="evidence" value="ECO:0007669"/>
    <property type="project" value="UniProtKB-KW"/>
</dbReference>
<dbReference type="Gene3D" id="1.10.1600.10">
    <property type="match status" value="1"/>
</dbReference>
<evidence type="ECO:0000256" key="10">
    <source>
        <dbReference type="ARBA" id="ARBA00022806"/>
    </source>
</evidence>
<evidence type="ECO:0000256" key="16">
    <source>
        <dbReference type="ARBA" id="ARBA00023242"/>
    </source>
</evidence>
<protein>
    <recommendedName>
        <fullName evidence="5">ATP-dependent DNA helicase II subunit 1</fullName>
        <ecNumber evidence="4">3.6.4.12</ecNumber>
    </recommendedName>
    <alternativeName>
        <fullName evidence="17">ATP-dependent DNA helicase II subunit Ku70</fullName>
    </alternativeName>
</protein>
<dbReference type="Gene3D" id="4.10.970.10">
    <property type="entry name" value="Ku70, bridge and pillars"/>
    <property type="match status" value="1"/>
</dbReference>
<dbReference type="InterPro" id="IPR006165">
    <property type="entry name" value="Ku70"/>
</dbReference>
<dbReference type="EC" id="3.6.4.12" evidence="4"/>
<dbReference type="EMBL" id="KZ819295">
    <property type="protein sequence ID" value="PWN97400.1"/>
    <property type="molecule type" value="Genomic_DNA"/>
</dbReference>
<keyword evidence="13" id="KW-0238">DNA-binding</keyword>
<dbReference type="PANTHER" id="PTHR12604">
    <property type="entry name" value="KU AUTOANTIGEN DNA HELICASE"/>
    <property type="match status" value="1"/>
</dbReference>
<dbReference type="Gene3D" id="2.40.290.10">
    <property type="match status" value="1"/>
</dbReference>
<dbReference type="Pfam" id="PF02037">
    <property type="entry name" value="SAP"/>
    <property type="match status" value="1"/>
</dbReference>
<dbReference type="GO" id="GO:0006310">
    <property type="term" value="P:DNA recombination"/>
    <property type="evidence" value="ECO:0007669"/>
    <property type="project" value="UniProtKB-KW"/>
</dbReference>
<evidence type="ECO:0000256" key="8">
    <source>
        <dbReference type="ARBA" id="ARBA00022763"/>
    </source>
</evidence>
<dbReference type="SUPFAM" id="SSF100939">
    <property type="entry name" value="SPOC domain-like"/>
    <property type="match status" value="1"/>
</dbReference>
<dbReference type="InterPro" id="IPR027388">
    <property type="entry name" value="Ku70_bridge/pillars_dom_sf"/>
</dbReference>
<keyword evidence="14" id="KW-0233">DNA recombination</keyword>
<dbReference type="InterPro" id="IPR016194">
    <property type="entry name" value="SPOC-like_C_dom_sf"/>
</dbReference>
<dbReference type="PIRSF" id="PIRSF003033">
    <property type="entry name" value="Ku70"/>
    <property type="match status" value="1"/>
</dbReference>
<dbReference type="Gene3D" id="3.40.50.410">
    <property type="entry name" value="von Willebrand factor, type A domain"/>
    <property type="match status" value="1"/>
</dbReference>
<dbReference type="InterPro" id="IPR005161">
    <property type="entry name" value="Ku_N"/>
</dbReference>
<evidence type="ECO:0000256" key="12">
    <source>
        <dbReference type="ARBA" id="ARBA00022895"/>
    </source>
</evidence>
<dbReference type="PROSITE" id="PS50800">
    <property type="entry name" value="SAP"/>
    <property type="match status" value="1"/>
</dbReference>
<evidence type="ECO:0000256" key="11">
    <source>
        <dbReference type="ARBA" id="ARBA00022840"/>
    </source>
</evidence>
<dbReference type="GO" id="GO:0005524">
    <property type="term" value="F:ATP binding"/>
    <property type="evidence" value="ECO:0007669"/>
    <property type="project" value="UniProtKB-KW"/>
</dbReference>
<keyword evidence="9" id="KW-0378">Hydrolase</keyword>
<dbReference type="Pfam" id="PF02735">
    <property type="entry name" value="Ku"/>
    <property type="match status" value="1"/>
</dbReference>
<evidence type="ECO:0000256" key="6">
    <source>
        <dbReference type="ARBA" id="ARBA00022454"/>
    </source>
</evidence>
<keyword evidence="16" id="KW-0539">Nucleus</keyword>
<dbReference type="PANTHER" id="PTHR12604:SF2">
    <property type="entry name" value="X-RAY REPAIR CROSS-COMPLEMENTING PROTEIN 6"/>
    <property type="match status" value="1"/>
</dbReference>
<comment type="similarity">
    <text evidence="3">Belongs to the ku70 family.</text>
</comment>
<dbReference type="GO" id="GO:0043564">
    <property type="term" value="C:Ku70:Ku80 complex"/>
    <property type="evidence" value="ECO:0007669"/>
    <property type="project" value="InterPro"/>
</dbReference>
<dbReference type="GO" id="GO:0000723">
    <property type="term" value="P:telomere maintenance"/>
    <property type="evidence" value="ECO:0007669"/>
    <property type="project" value="InterPro"/>
</dbReference>
<keyword evidence="15" id="KW-0234">DNA repair</keyword>
<dbReference type="GO" id="GO:0003678">
    <property type="term" value="F:DNA helicase activity"/>
    <property type="evidence" value="ECO:0007669"/>
    <property type="project" value="UniProtKB-EC"/>
</dbReference>
<dbReference type="GO" id="GO:0042162">
    <property type="term" value="F:telomeric DNA binding"/>
    <property type="evidence" value="ECO:0007669"/>
    <property type="project" value="InterPro"/>
</dbReference>
<dbReference type="GeneID" id="37273246"/>
<keyword evidence="8" id="KW-0227">DNA damage</keyword>
<dbReference type="SMART" id="SM00513">
    <property type="entry name" value="SAP"/>
    <property type="match status" value="1"/>
</dbReference>
<dbReference type="InterPro" id="IPR003034">
    <property type="entry name" value="SAP_dom"/>
</dbReference>
<evidence type="ECO:0000256" key="4">
    <source>
        <dbReference type="ARBA" id="ARBA00012551"/>
    </source>
</evidence>
<accession>A0A316Z6I7</accession>
<dbReference type="GO" id="GO:0000781">
    <property type="term" value="C:chromosome, telomeric region"/>
    <property type="evidence" value="ECO:0007669"/>
    <property type="project" value="UniProtKB-SubCell"/>
</dbReference>
<keyword evidence="10" id="KW-0347">Helicase</keyword>
<name>A0A316Z6I7_9BASI</name>
<comment type="subcellular location">
    <subcellularLocation>
        <location evidence="2">Chromosome</location>
        <location evidence="2">Telomere</location>
    </subcellularLocation>
    <subcellularLocation>
        <location evidence="1">Nucleus</location>
    </subcellularLocation>
</comment>
<keyword evidence="20" id="KW-1185">Reference proteome</keyword>
<dbReference type="SUPFAM" id="SSF68906">
    <property type="entry name" value="SAP domain"/>
    <property type="match status" value="1"/>
</dbReference>
<dbReference type="GO" id="GO:0003690">
    <property type="term" value="F:double-stranded DNA binding"/>
    <property type="evidence" value="ECO:0007669"/>
    <property type="project" value="TreeGrafter"/>
</dbReference>
<dbReference type="Pfam" id="PF03730">
    <property type="entry name" value="Ku_C"/>
    <property type="match status" value="1"/>
</dbReference>
<dbReference type="InterPro" id="IPR036361">
    <property type="entry name" value="SAP_dom_sf"/>
</dbReference>
<dbReference type="InterPro" id="IPR047087">
    <property type="entry name" value="KU70_core_dom"/>
</dbReference>
<dbReference type="CDD" id="cd00788">
    <property type="entry name" value="KU70"/>
    <property type="match status" value="1"/>
</dbReference>
<organism evidence="19 20">
    <name type="scientific">Tilletiopsis washingtonensis</name>
    <dbReference type="NCBI Taxonomy" id="58919"/>
    <lineage>
        <taxon>Eukaryota</taxon>
        <taxon>Fungi</taxon>
        <taxon>Dikarya</taxon>
        <taxon>Basidiomycota</taxon>
        <taxon>Ustilaginomycotina</taxon>
        <taxon>Exobasidiomycetes</taxon>
        <taxon>Entylomatales</taxon>
        <taxon>Entylomatales incertae sedis</taxon>
        <taxon>Tilletiopsis</taxon>
    </lineage>
</organism>
<dbReference type="SMART" id="SM00559">
    <property type="entry name" value="Ku78"/>
    <property type="match status" value="1"/>
</dbReference>
<keyword evidence="11" id="KW-0067">ATP-binding</keyword>
<dbReference type="RefSeq" id="XP_025597679.1">
    <property type="nucleotide sequence ID" value="XM_025745702.1"/>
</dbReference>
<dbReference type="Proteomes" id="UP000245946">
    <property type="component" value="Unassembled WGS sequence"/>
</dbReference>
<dbReference type="Gene3D" id="1.10.720.30">
    <property type="entry name" value="SAP domain"/>
    <property type="match status" value="1"/>
</dbReference>
<evidence type="ECO:0000259" key="18">
    <source>
        <dbReference type="PROSITE" id="PS50800"/>
    </source>
</evidence>
<reference evidence="19 20" key="1">
    <citation type="journal article" date="2018" name="Mol. Biol. Evol.">
        <title>Broad Genomic Sampling Reveals a Smut Pathogenic Ancestry of the Fungal Clade Ustilaginomycotina.</title>
        <authorList>
            <person name="Kijpornyongpan T."/>
            <person name="Mondo S.J."/>
            <person name="Barry K."/>
            <person name="Sandor L."/>
            <person name="Lee J."/>
            <person name="Lipzen A."/>
            <person name="Pangilinan J."/>
            <person name="LaButti K."/>
            <person name="Hainaut M."/>
            <person name="Henrissat B."/>
            <person name="Grigoriev I.V."/>
            <person name="Spatafora J.W."/>
            <person name="Aime M.C."/>
        </authorList>
    </citation>
    <scope>NUCLEOTIDE SEQUENCE [LARGE SCALE GENOMIC DNA]</scope>
    <source>
        <strain evidence="19 20">MCA 4186</strain>
    </source>
</reference>
<evidence type="ECO:0000256" key="5">
    <source>
        <dbReference type="ARBA" id="ARBA00021796"/>
    </source>
</evidence>
<evidence type="ECO:0000256" key="13">
    <source>
        <dbReference type="ARBA" id="ARBA00023125"/>
    </source>
</evidence>